<feature type="compositionally biased region" description="Low complexity" evidence="1">
    <location>
        <begin position="717"/>
        <end position="733"/>
    </location>
</feature>
<dbReference type="Gene3D" id="1.20.900.10">
    <property type="entry name" value="Dbl homology (DH) domain"/>
    <property type="match status" value="1"/>
</dbReference>
<feature type="compositionally biased region" description="Low complexity" evidence="1">
    <location>
        <begin position="699"/>
        <end position="709"/>
    </location>
</feature>
<dbReference type="AlphaFoldDB" id="A0AAD5K1U7"/>
<dbReference type="PROSITE" id="PS50010">
    <property type="entry name" value="DH_2"/>
    <property type="match status" value="1"/>
</dbReference>
<dbReference type="InterPro" id="IPR035899">
    <property type="entry name" value="DBL_dom_sf"/>
</dbReference>
<feature type="compositionally biased region" description="Acidic residues" evidence="1">
    <location>
        <begin position="659"/>
        <end position="669"/>
    </location>
</feature>
<sequence length="1177" mass="130741">MISTSSHAMTNVAQPSRSLPTTTSRNPLSDLIHTEKTYVETLRIIDSQIAPIWMKQMVSAAPDFSELLKYTHHILKVNKRFYSKLVKVASNQKAMKELGDVLMQWIEDMEIPYANFARSSIPNLDKRPEITNNVSIRHLLENLSANVNDNITLGLLFEAPLKRLHYYKALYHRLLECTKPGRADHQLLLRANQRIDALINISPNEASLSSSNDVSSSNSIHDSHRQQVRLKLQQRQEMKQRLEEQNKGQDIPSIECDPNTLTAFVDQIDCSHVLDFFSRTRIRFKLQWKAPDVQLIMQDSFVMLPQHKNESSVHVRIALTTSELAICEELGQERKHPYALMFPPLAVHQLSVRSLSLERELVGEYLLQFTVHGTHHIVMKANSREVRNAWVGVSASTPSASTLKPKSLITTVKQRVLQLQQEISTKKATLSHHGNSRATEATMFSTVSSIATRDDIDDDTHSTNMQNTDVYALYDVDSDDKQNNNGHDNEENRGDELPQARRKAFRDTIMDFYDGRFTESDEDDKVGTSHSQRTEQPPLPPLFSKPVISENTKNKRHDPVLDSDGQDLANIQPRSIKIIPKLPDIDDFKKSSSVEDLSSAPTTPPTAVQRAPPMPPVPVNSNDEKKQEKKDEMEVAPVQMTFIEPEAHKMNLSSTSITIEDDDDDDGDDLPLAQSKERSANDTSPTTPSSSTENIKVPSQSSMLARSSSRGGALTKNNPSPNPSLNNGPPQQQYGGGNTSPTNGLRSVRAALAASVDSFAESTKSSPSDYSLTRGSSSTMATDRGSPPSSIEQVKPQTPVTPPPRKGSMPEHPQQPMLSNSSSTNNSLHQPYPAPAQSSSTPVPQQAQNSSHQLPARLDSHKAPSNSLEDLASPPPSPGAYANAVRQILYSHGRCEVFHWKDQTWFSAQEPCAIRVHTTNANRSCLSIQLLQSRQLYLNAWIVPTTVVEQQGASDVSVSLFMGEKKENYLIHFDRRSDAVELTSVLQRVHFESQQMFGPIPTGPPTAGAGMGGGLGPGLTRGGSQRSIATAQTAPSLHSSPSVLHSVSLFDAPMPTDARSYLEEVPQTLSPLIQCKVKLFYQQEPSNWNNMGGAVLRIAQQMPSKKTHVCIENGKHRLVSALIMSSNVQQINPKRISFLLHNDQTKTHGVYMVQVKDEKTATKVFEYLRTRNQQNGW</sequence>
<feature type="region of interest" description="Disordered" evidence="1">
    <location>
        <begin position="515"/>
        <end position="575"/>
    </location>
</feature>
<organism evidence="3 4">
    <name type="scientific">Phascolomyces articulosus</name>
    <dbReference type="NCBI Taxonomy" id="60185"/>
    <lineage>
        <taxon>Eukaryota</taxon>
        <taxon>Fungi</taxon>
        <taxon>Fungi incertae sedis</taxon>
        <taxon>Mucoromycota</taxon>
        <taxon>Mucoromycotina</taxon>
        <taxon>Mucoromycetes</taxon>
        <taxon>Mucorales</taxon>
        <taxon>Lichtheimiaceae</taxon>
        <taxon>Phascolomyces</taxon>
    </lineage>
</organism>
<evidence type="ECO:0000259" key="2">
    <source>
        <dbReference type="PROSITE" id="PS50010"/>
    </source>
</evidence>
<reference evidence="3" key="2">
    <citation type="submission" date="2023-02" db="EMBL/GenBank/DDBJ databases">
        <authorList>
            <consortium name="DOE Joint Genome Institute"/>
            <person name="Mondo S.J."/>
            <person name="Chang Y."/>
            <person name="Wang Y."/>
            <person name="Ahrendt S."/>
            <person name="Andreopoulos W."/>
            <person name="Barry K."/>
            <person name="Beard J."/>
            <person name="Benny G.L."/>
            <person name="Blankenship S."/>
            <person name="Bonito G."/>
            <person name="Cuomo C."/>
            <person name="Desiro A."/>
            <person name="Gervers K.A."/>
            <person name="Hundley H."/>
            <person name="Kuo A."/>
            <person name="LaButti K."/>
            <person name="Lang B.F."/>
            <person name="Lipzen A."/>
            <person name="O'Donnell K."/>
            <person name="Pangilinan J."/>
            <person name="Reynolds N."/>
            <person name="Sandor L."/>
            <person name="Smith M.W."/>
            <person name="Tsang A."/>
            <person name="Grigoriev I.V."/>
            <person name="Stajich J.E."/>
            <person name="Spatafora J.W."/>
        </authorList>
    </citation>
    <scope>NUCLEOTIDE SEQUENCE</scope>
    <source>
        <strain evidence="3">RSA 2281</strain>
    </source>
</reference>
<dbReference type="GO" id="GO:0005085">
    <property type="term" value="F:guanyl-nucleotide exchange factor activity"/>
    <property type="evidence" value="ECO:0007669"/>
    <property type="project" value="InterPro"/>
</dbReference>
<dbReference type="InterPro" id="IPR000219">
    <property type="entry name" value="DH_dom"/>
</dbReference>
<feature type="compositionally biased region" description="Basic and acidic residues" evidence="1">
    <location>
        <begin position="622"/>
        <end position="633"/>
    </location>
</feature>
<dbReference type="Proteomes" id="UP001209540">
    <property type="component" value="Unassembled WGS sequence"/>
</dbReference>
<gene>
    <name evidence="3" type="ORF">BDA99DRAFT_536516</name>
</gene>
<evidence type="ECO:0000313" key="4">
    <source>
        <dbReference type="Proteomes" id="UP001209540"/>
    </source>
</evidence>
<feature type="compositionally biased region" description="Low complexity" evidence="1">
    <location>
        <begin position="683"/>
        <end position="692"/>
    </location>
</feature>
<name>A0AAD5K1U7_9FUNG</name>
<evidence type="ECO:0000313" key="3">
    <source>
        <dbReference type="EMBL" id="KAI9265019.1"/>
    </source>
</evidence>
<feature type="compositionally biased region" description="Basic and acidic residues" evidence="1">
    <location>
        <begin position="479"/>
        <end position="501"/>
    </location>
</feature>
<protein>
    <recommendedName>
        <fullName evidence="2">DH domain-containing protein</fullName>
    </recommendedName>
</protein>
<comment type="caution">
    <text evidence="3">The sequence shown here is derived from an EMBL/GenBank/DDBJ whole genome shotgun (WGS) entry which is preliminary data.</text>
</comment>
<reference evidence="3" key="1">
    <citation type="journal article" date="2022" name="IScience">
        <title>Evolution of zygomycete secretomes and the origins of terrestrial fungal ecologies.</title>
        <authorList>
            <person name="Chang Y."/>
            <person name="Wang Y."/>
            <person name="Mondo S."/>
            <person name="Ahrendt S."/>
            <person name="Andreopoulos W."/>
            <person name="Barry K."/>
            <person name="Beard J."/>
            <person name="Benny G.L."/>
            <person name="Blankenship S."/>
            <person name="Bonito G."/>
            <person name="Cuomo C."/>
            <person name="Desiro A."/>
            <person name="Gervers K.A."/>
            <person name="Hundley H."/>
            <person name="Kuo A."/>
            <person name="LaButti K."/>
            <person name="Lang B.F."/>
            <person name="Lipzen A."/>
            <person name="O'Donnell K."/>
            <person name="Pangilinan J."/>
            <person name="Reynolds N."/>
            <person name="Sandor L."/>
            <person name="Smith M.E."/>
            <person name="Tsang A."/>
            <person name="Grigoriev I.V."/>
            <person name="Stajich J.E."/>
            <person name="Spatafora J.W."/>
        </authorList>
    </citation>
    <scope>NUCLEOTIDE SEQUENCE</scope>
    <source>
        <strain evidence="3">RSA 2281</strain>
    </source>
</reference>
<feature type="compositionally biased region" description="Polar residues" evidence="1">
    <location>
        <begin position="760"/>
        <end position="792"/>
    </location>
</feature>
<feature type="region of interest" description="Disordered" evidence="1">
    <location>
        <begin position="589"/>
        <end position="879"/>
    </location>
</feature>
<dbReference type="EMBL" id="JAIXMP010000011">
    <property type="protein sequence ID" value="KAI9265019.1"/>
    <property type="molecule type" value="Genomic_DNA"/>
</dbReference>
<feature type="region of interest" description="Disordered" evidence="1">
    <location>
        <begin position="1"/>
        <end position="27"/>
    </location>
</feature>
<dbReference type="Pfam" id="PF00621">
    <property type="entry name" value="RhoGEF"/>
    <property type="match status" value="1"/>
</dbReference>
<feature type="region of interest" description="Disordered" evidence="1">
    <location>
        <begin position="477"/>
        <end position="501"/>
    </location>
</feature>
<dbReference type="SUPFAM" id="SSF48065">
    <property type="entry name" value="DBL homology domain (DH-domain)"/>
    <property type="match status" value="1"/>
</dbReference>
<accession>A0AAD5K1U7</accession>
<feature type="compositionally biased region" description="Polar residues" evidence="1">
    <location>
        <begin position="836"/>
        <end position="853"/>
    </location>
</feature>
<keyword evidence="4" id="KW-1185">Reference proteome</keyword>
<evidence type="ECO:0000256" key="1">
    <source>
        <dbReference type="SAM" id="MobiDB-lite"/>
    </source>
</evidence>
<feature type="domain" description="DH" evidence="2">
    <location>
        <begin position="23"/>
        <end position="205"/>
    </location>
</feature>
<proteinExistence type="predicted"/>